<keyword evidence="4" id="KW-1185">Reference proteome</keyword>
<proteinExistence type="inferred from homology"/>
<organism evidence="3 4">
    <name type="scientific">Pseudoduganella lutea</name>
    <dbReference type="NCBI Taxonomy" id="321985"/>
    <lineage>
        <taxon>Bacteria</taxon>
        <taxon>Pseudomonadati</taxon>
        <taxon>Pseudomonadota</taxon>
        <taxon>Betaproteobacteria</taxon>
        <taxon>Burkholderiales</taxon>
        <taxon>Oxalobacteraceae</taxon>
        <taxon>Telluria group</taxon>
        <taxon>Pseudoduganella</taxon>
    </lineage>
</organism>
<dbReference type="SUPFAM" id="SSF160544">
    <property type="entry name" value="EscU C-terminal domain-like"/>
    <property type="match status" value="1"/>
</dbReference>
<dbReference type="AlphaFoldDB" id="A0A4P6KTG2"/>
<feature type="transmembrane region" description="Helical" evidence="2">
    <location>
        <begin position="177"/>
        <end position="204"/>
    </location>
</feature>
<dbReference type="InterPro" id="IPR006135">
    <property type="entry name" value="T3SS_substrate_exporter"/>
</dbReference>
<dbReference type="Pfam" id="PF01312">
    <property type="entry name" value="Bac_export_2"/>
    <property type="match status" value="1"/>
</dbReference>
<name>A0A4P6KTG2_9BURK</name>
<evidence type="ECO:0000256" key="2">
    <source>
        <dbReference type="SAM" id="Phobius"/>
    </source>
</evidence>
<reference evidence="3 4" key="1">
    <citation type="submission" date="2019-02" db="EMBL/GenBank/DDBJ databases">
        <title>Draft Genome Sequences of Six Type Strains of the Genus Massilia.</title>
        <authorList>
            <person name="Miess H."/>
            <person name="Frediansyhah A."/>
            <person name="Gross H."/>
        </authorList>
    </citation>
    <scope>NUCLEOTIDE SEQUENCE [LARGE SCALE GENOMIC DNA]</scope>
    <source>
        <strain evidence="3 4">DSM 17473</strain>
    </source>
</reference>
<dbReference type="PRINTS" id="PR00950">
    <property type="entry name" value="TYPE3IMSPROT"/>
</dbReference>
<evidence type="ECO:0000313" key="3">
    <source>
        <dbReference type="EMBL" id="QBE61954.1"/>
    </source>
</evidence>
<evidence type="ECO:0000313" key="4">
    <source>
        <dbReference type="Proteomes" id="UP000290637"/>
    </source>
</evidence>
<dbReference type="OrthoDB" id="9807950at2"/>
<keyword evidence="2" id="KW-1133">Transmembrane helix</keyword>
<sequence>MSGEKTEQPTAKKLRDAKRKGNFPVSQDVAGVLVLASLCIALMLGLGAIHAKLAQLSTLIHRAIASPQRDVPALFDAAIDTLAAIVLPILGLACVLGMAGMALQVGLSMSAERIAFSLEKIDPVAGLKNLFQLRKLFDLAKSLLAIALIGGAVVLLLRQHVNDLAHLPQSGLGGVLIVAGAMFRKLIAFVVPLFLAIAAVDYLFKRHVWLKDLKMSKDEVKRERISQDGNPLFKSRRMSTAREMQQPDNLDNFANATMVLHDDAGQLVAIYYDAAQAPLPMVLCKAQGSTAADLLARATATGMRVQHDDALTRLLYLRCQLNEFIPEEAAAALGSLLAK</sequence>
<dbReference type="GO" id="GO:0005886">
    <property type="term" value="C:plasma membrane"/>
    <property type="evidence" value="ECO:0007669"/>
    <property type="project" value="TreeGrafter"/>
</dbReference>
<keyword evidence="2" id="KW-0472">Membrane</keyword>
<accession>A0A4P6KTG2</accession>
<feature type="transmembrane region" description="Helical" evidence="2">
    <location>
        <begin position="136"/>
        <end position="157"/>
    </location>
</feature>
<dbReference type="InterPro" id="IPR029025">
    <property type="entry name" value="T3SS_substrate_exporter_C"/>
</dbReference>
<keyword evidence="2" id="KW-0812">Transmembrane</keyword>
<dbReference type="GO" id="GO:0009306">
    <property type="term" value="P:protein secretion"/>
    <property type="evidence" value="ECO:0007669"/>
    <property type="project" value="InterPro"/>
</dbReference>
<dbReference type="Gene3D" id="3.40.1690.10">
    <property type="entry name" value="secretion proteins EscU"/>
    <property type="match status" value="1"/>
</dbReference>
<comment type="similarity">
    <text evidence="1">Belongs to the type III secretion exporter family.</text>
</comment>
<dbReference type="RefSeq" id="WP_130185091.1">
    <property type="nucleotide sequence ID" value="NZ_CP035913.1"/>
</dbReference>
<dbReference type="EMBL" id="CP035913">
    <property type="protein sequence ID" value="QBE61954.1"/>
    <property type="molecule type" value="Genomic_DNA"/>
</dbReference>
<dbReference type="PANTHER" id="PTHR30531">
    <property type="entry name" value="FLAGELLAR BIOSYNTHETIC PROTEIN FLHB"/>
    <property type="match status" value="1"/>
</dbReference>
<feature type="transmembrane region" description="Helical" evidence="2">
    <location>
        <begin position="82"/>
        <end position="103"/>
    </location>
</feature>
<protein>
    <submittedName>
        <fullName evidence="3">EscU/YscU/HrcU family type III secretion system export apparatus switch protein</fullName>
    </submittedName>
</protein>
<dbReference type="KEGG" id="plue:EWM63_02230"/>
<dbReference type="PANTHER" id="PTHR30531:SF14">
    <property type="entry name" value="SURFACE PRESENTATION OF ANTIGENS PROTEIN SPAS"/>
    <property type="match status" value="1"/>
</dbReference>
<gene>
    <name evidence="3" type="ORF">EWM63_02230</name>
</gene>
<evidence type="ECO:0000256" key="1">
    <source>
        <dbReference type="ARBA" id="ARBA00010690"/>
    </source>
</evidence>
<feature type="transmembrane region" description="Helical" evidence="2">
    <location>
        <begin position="29"/>
        <end position="49"/>
    </location>
</feature>
<dbReference type="Proteomes" id="UP000290637">
    <property type="component" value="Chromosome"/>
</dbReference>